<reference evidence="1 2" key="1">
    <citation type="journal article" date="2014" name="PLoS Genet.">
        <title>Phylogenetically driven sequencing of extremely halophilic archaea reveals strategies for static and dynamic osmo-response.</title>
        <authorList>
            <person name="Becker E.A."/>
            <person name="Seitzer P.M."/>
            <person name="Tritt A."/>
            <person name="Larsen D."/>
            <person name="Krusor M."/>
            <person name="Yao A.I."/>
            <person name="Wu D."/>
            <person name="Madern D."/>
            <person name="Eisen J.A."/>
            <person name="Darling A.E."/>
            <person name="Facciotti M.T."/>
        </authorList>
    </citation>
    <scope>NUCLEOTIDE SEQUENCE [LARGE SCALE GENOMIC DNA]</scope>
    <source>
        <strain evidence="1 2">ATCC 33799</strain>
    </source>
</reference>
<dbReference type="Gene3D" id="2.40.50.140">
    <property type="entry name" value="Nucleic acid-binding proteins"/>
    <property type="match status" value="1"/>
</dbReference>
<name>M0KYY3_9EURY</name>
<protein>
    <submittedName>
        <fullName evidence="1">Uncharacterized protein</fullName>
    </submittedName>
</protein>
<dbReference type="PATRIC" id="fig|662475.6.peg.497"/>
<dbReference type="EMBL" id="AOLS01000011">
    <property type="protein sequence ID" value="EMA25434.1"/>
    <property type="molecule type" value="Genomic_DNA"/>
</dbReference>
<keyword evidence="2" id="KW-1185">Reference proteome</keyword>
<evidence type="ECO:0000313" key="1">
    <source>
        <dbReference type="EMBL" id="EMA25434.1"/>
    </source>
</evidence>
<proteinExistence type="predicted"/>
<comment type="caution">
    <text evidence="1">The sequence shown here is derived from an EMBL/GenBank/DDBJ whole genome shotgun (WGS) entry which is preliminary data.</text>
</comment>
<accession>M0KYY3</accession>
<dbReference type="AlphaFoldDB" id="M0KYY3"/>
<dbReference type="Proteomes" id="UP000011687">
    <property type="component" value="Unassembled WGS sequence"/>
</dbReference>
<sequence length="93" mass="10436">MDLDELDGTNGWVQTSGFVTWVEDVANHQPYQRLRLGDQDTSEPVVCTVWTDDIVLDEGAGYRLTGADATYDPYGEVQLKIGESSQIEQFYSE</sequence>
<gene>
    <name evidence="1" type="ORF">C435_02537</name>
</gene>
<evidence type="ECO:0000313" key="2">
    <source>
        <dbReference type="Proteomes" id="UP000011687"/>
    </source>
</evidence>
<organism evidence="1 2">
    <name type="scientific">Haloarcula marismortui ATCC 33799</name>
    <dbReference type="NCBI Taxonomy" id="662475"/>
    <lineage>
        <taxon>Archaea</taxon>
        <taxon>Methanobacteriati</taxon>
        <taxon>Methanobacteriota</taxon>
        <taxon>Stenosarchaea group</taxon>
        <taxon>Halobacteria</taxon>
        <taxon>Halobacteriales</taxon>
        <taxon>Haloarculaceae</taxon>
        <taxon>Haloarcula</taxon>
    </lineage>
</organism>
<dbReference type="InterPro" id="IPR012340">
    <property type="entry name" value="NA-bd_OB-fold"/>
</dbReference>